<reference evidence="1 2" key="1">
    <citation type="submission" date="2017-09" db="EMBL/GenBank/DDBJ databases">
        <authorList>
            <person name="Ehlers B."/>
            <person name="Leendertz F.H."/>
        </authorList>
    </citation>
    <scope>NUCLEOTIDE SEQUENCE [LARGE SCALE GENOMIC DNA]</scope>
    <source>
        <strain evidence="1 2">DSM 45537</strain>
    </source>
</reference>
<sequence length="330" mass="35140">MNAVLVREHADGLWTVVPSGAPTVLDDAPALDTLVLEVIGGHLSWSLSADEHVPAAVLHDLDDAQEWLWAVYGERVALAVADKRTGEFPTDPALPTLVTRARRLAYAHWAARWWPASTIDGIPALDQSLLDTEIATLTEECESLVDGVDAHLEPMTAPSAALGRAEDYALAAGPGARHGELVLGRGSGGWDWRRCPPGLVDASERAVSWELTRAEGATLVRVRAVAAPQLVAAPAHLRPRALLDTAGGAVDTELELFGDTWQGVASVWSDEVAAVRVYVPGVGPTELNAAEREERQRIRDFAVARLGRAAAGDDDLLLAEIAAAAMDSDF</sequence>
<proteinExistence type="predicted"/>
<accession>A0A285LRH7</accession>
<organism evidence="1 2">
    <name type="scientific">Nocardia amikacinitolerans</name>
    <dbReference type="NCBI Taxonomy" id="756689"/>
    <lineage>
        <taxon>Bacteria</taxon>
        <taxon>Bacillati</taxon>
        <taxon>Actinomycetota</taxon>
        <taxon>Actinomycetes</taxon>
        <taxon>Mycobacteriales</taxon>
        <taxon>Nocardiaceae</taxon>
        <taxon>Nocardia</taxon>
    </lineage>
</organism>
<keyword evidence="2" id="KW-1185">Reference proteome</keyword>
<evidence type="ECO:0000313" key="2">
    <source>
        <dbReference type="Proteomes" id="UP000219565"/>
    </source>
</evidence>
<evidence type="ECO:0000313" key="1">
    <source>
        <dbReference type="EMBL" id="SNY87495.1"/>
    </source>
</evidence>
<dbReference type="STRING" id="1379680.GCA_001612615_03764"/>
<protein>
    <submittedName>
        <fullName evidence="1">Uncharacterized protein</fullName>
    </submittedName>
</protein>
<dbReference type="RefSeq" id="WP_097246446.1">
    <property type="nucleotide sequence ID" value="NZ_OBEG01000004.1"/>
</dbReference>
<dbReference type="OrthoDB" id="5124265at2"/>
<dbReference type="EMBL" id="OBEG01000004">
    <property type="protein sequence ID" value="SNY87495.1"/>
    <property type="molecule type" value="Genomic_DNA"/>
</dbReference>
<name>A0A285LRH7_9NOCA</name>
<dbReference type="Proteomes" id="UP000219565">
    <property type="component" value="Unassembled WGS sequence"/>
</dbReference>
<dbReference type="AlphaFoldDB" id="A0A285LRH7"/>
<gene>
    <name evidence="1" type="ORF">SAMN04244553_4442</name>
</gene>